<evidence type="ECO:0000313" key="2">
    <source>
        <dbReference type="EMBL" id="NML35093.1"/>
    </source>
</evidence>
<dbReference type="EMBL" id="JABBFZ010000030">
    <property type="protein sequence ID" value="NML35093.1"/>
    <property type="molecule type" value="Genomic_DNA"/>
</dbReference>
<reference evidence="2 3" key="1">
    <citation type="submission" date="2020-04" db="EMBL/GenBank/DDBJ databases">
        <title>Paraburkholderia sp. G-4-1-8 isolated from soil.</title>
        <authorList>
            <person name="Dahal R.H."/>
        </authorList>
    </citation>
    <scope>NUCLEOTIDE SEQUENCE [LARGE SCALE GENOMIC DNA]</scope>
    <source>
        <strain evidence="2 3">G-4-1-8</strain>
    </source>
</reference>
<organism evidence="2 3">
    <name type="scientific">Paraburkholderia antibiotica</name>
    <dbReference type="NCBI Taxonomy" id="2728839"/>
    <lineage>
        <taxon>Bacteria</taxon>
        <taxon>Pseudomonadati</taxon>
        <taxon>Pseudomonadota</taxon>
        <taxon>Betaproteobacteria</taxon>
        <taxon>Burkholderiales</taxon>
        <taxon>Burkholderiaceae</taxon>
        <taxon>Paraburkholderia</taxon>
    </lineage>
</organism>
<keyword evidence="1" id="KW-0812">Transmembrane</keyword>
<proteinExistence type="predicted"/>
<feature type="transmembrane region" description="Helical" evidence="1">
    <location>
        <begin position="36"/>
        <end position="55"/>
    </location>
</feature>
<dbReference type="Proteomes" id="UP000583127">
    <property type="component" value="Unassembled WGS sequence"/>
</dbReference>
<evidence type="ECO:0000313" key="3">
    <source>
        <dbReference type="Proteomes" id="UP000583127"/>
    </source>
</evidence>
<keyword evidence="1" id="KW-0472">Membrane</keyword>
<evidence type="ECO:0008006" key="4">
    <source>
        <dbReference type="Google" id="ProtNLM"/>
    </source>
</evidence>
<accession>A0A7Y0A260</accession>
<dbReference type="RefSeq" id="WP_169501282.1">
    <property type="nucleotide sequence ID" value="NZ_JABBFZ010000030.1"/>
</dbReference>
<keyword evidence="3" id="KW-1185">Reference proteome</keyword>
<feature type="transmembrane region" description="Helical" evidence="1">
    <location>
        <begin position="94"/>
        <end position="118"/>
    </location>
</feature>
<name>A0A7Y0A260_9BURK</name>
<comment type="caution">
    <text evidence="2">The sequence shown here is derived from an EMBL/GenBank/DDBJ whole genome shotgun (WGS) entry which is preliminary data.</text>
</comment>
<gene>
    <name evidence="2" type="ORF">HHL14_30245</name>
</gene>
<sequence length="154" mass="16062">MTGVIACQSAFADNAPASQPAESPSVMMSSGTSATIMIAAALVLLISWMTVISALRKQNWNLGLALSEEAELPAGTPPPAAGQLPPMAPSASRLIALMGLIVFSTFFIGIGFYVIWALCNGRPLDGANDAWKFFAAGSAMFLPYGANKFADAFK</sequence>
<protein>
    <recommendedName>
        <fullName evidence="4">Transmembrane protein</fullName>
    </recommendedName>
</protein>
<keyword evidence="1" id="KW-1133">Transmembrane helix</keyword>
<dbReference type="AlphaFoldDB" id="A0A7Y0A260"/>
<evidence type="ECO:0000256" key="1">
    <source>
        <dbReference type="SAM" id="Phobius"/>
    </source>
</evidence>